<feature type="coiled-coil region" evidence="1">
    <location>
        <begin position="33"/>
        <end position="60"/>
    </location>
</feature>
<comment type="caution">
    <text evidence="2">The sequence shown here is derived from an EMBL/GenBank/DDBJ whole genome shotgun (WGS) entry which is preliminary data.</text>
</comment>
<dbReference type="Proteomes" id="UP000765509">
    <property type="component" value="Unassembled WGS sequence"/>
</dbReference>
<gene>
    <name evidence="2" type="ORF">O181_080767</name>
</gene>
<dbReference type="AlphaFoldDB" id="A0A9Q3FPH6"/>
<name>A0A9Q3FPH6_9BASI</name>
<evidence type="ECO:0000256" key="1">
    <source>
        <dbReference type="SAM" id="Coils"/>
    </source>
</evidence>
<dbReference type="EMBL" id="AVOT02045707">
    <property type="protein sequence ID" value="MBW0541052.1"/>
    <property type="molecule type" value="Genomic_DNA"/>
</dbReference>
<evidence type="ECO:0000313" key="2">
    <source>
        <dbReference type="EMBL" id="MBW0541052.1"/>
    </source>
</evidence>
<reference evidence="2" key="1">
    <citation type="submission" date="2021-03" db="EMBL/GenBank/DDBJ databases">
        <title>Draft genome sequence of rust myrtle Austropuccinia psidii MF-1, a brazilian biotype.</title>
        <authorList>
            <person name="Quecine M.C."/>
            <person name="Pachon D.M.R."/>
            <person name="Bonatelli M.L."/>
            <person name="Correr F.H."/>
            <person name="Franceschini L.M."/>
            <person name="Leite T.F."/>
            <person name="Margarido G.R.A."/>
            <person name="Almeida C.A."/>
            <person name="Ferrarezi J.A."/>
            <person name="Labate C.A."/>
        </authorList>
    </citation>
    <scope>NUCLEOTIDE SEQUENCE</scope>
    <source>
        <strain evidence="2">MF-1</strain>
    </source>
</reference>
<keyword evidence="3" id="KW-1185">Reference proteome</keyword>
<evidence type="ECO:0000313" key="3">
    <source>
        <dbReference type="Proteomes" id="UP000765509"/>
    </source>
</evidence>
<protein>
    <submittedName>
        <fullName evidence="2">Uncharacterized protein</fullName>
    </submittedName>
</protein>
<proteinExistence type="predicted"/>
<organism evidence="2 3">
    <name type="scientific">Austropuccinia psidii MF-1</name>
    <dbReference type="NCBI Taxonomy" id="1389203"/>
    <lineage>
        <taxon>Eukaryota</taxon>
        <taxon>Fungi</taxon>
        <taxon>Dikarya</taxon>
        <taxon>Basidiomycota</taxon>
        <taxon>Pucciniomycotina</taxon>
        <taxon>Pucciniomycetes</taxon>
        <taxon>Pucciniales</taxon>
        <taxon>Sphaerophragmiaceae</taxon>
        <taxon>Austropuccinia</taxon>
    </lineage>
</organism>
<keyword evidence="1" id="KW-0175">Coiled coil</keyword>
<accession>A0A9Q3FPH6</accession>
<sequence length="166" mass="19655">MSQFSVQNQEKFDELHRSNVRLQELTTLQEGKIKEIQEICAKLRKASEEKNKRLNKVSEEKYHCKRERDCLDQEIGKLFNVYQNMKPQPQSHALDNTYQEDIKPDFFLDNKPRSPSQYQDGDNMTYSKKEALKQLPEASSWPKFSGVGEYDHMELIDYIDEIFIDV</sequence>